<organism evidence="7 8">
    <name type="scientific">Moniliophthora roreri</name>
    <name type="common">Frosty pod rot fungus</name>
    <name type="synonym">Monilia roreri</name>
    <dbReference type="NCBI Taxonomy" id="221103"/>
    <lineage>
        <taxon>Eukaryota</taxon>
        <taxon>Fungi</taxon>
        <taxon>Dikarya</taxon>
        <taxon>Basidiomycota</taxon>
        <taxon>Agaricomycotina</taxon>
        <taxon>Agaricomycetes</taxon>
        <taxon>Agaricomycetidae</taxon>
        <taxon>Agaricales</taxon>
        <taxon>Marasmiineae</taxon>
        <taxon>Marasmiaceae</taxon>
        <taxon>Moniliophthora</taxon>
    </lineage>
</organism>
<evidence type="ECO:0000259" key="5">
    <source>
        <dbReference type="PROSITE" id="PS50010"/>
    </source>
</evidence>
<dbReference type="CDD" id="cd00160">
    <property type="entry name" value="RhoGEF"/>
    <property type="match status" value="2"/>
</dbReference>
<gene>
    <name evidence="7" type="ORF">WG66_2615</name>
</gene>
<keyword evidence="2" id="KW-0344">Guanine-nucleotide releasing factor</keyword>
<feature type="region of interest" description="Disordered" evidence="3">
    <location>
        <begin position="332"/>
        <end position="369"/>
    </location>
</feature>
<reference evidence="7 8" key="1">
    <citation type="submission" date="2015-12" db="EMBL/GenBank/DDBJ databases">
        <title>Draft genome sequence of Moniliophthora roreri, the causal agent of frosty pod rot of cacao.</title>
        <authorList>
            <person name="Aime M.C."/>
            <person name="Diaz-Valderrama J.R."/>
            <person name="Kijpornyongpan T."/>
            <person name="Phillips-Mora W."/>
        </authorList>
    </citation>
    <scope>NUCLEOTIDE SEQUENCE [LARGE SCALE GENOMIC DNA]</scope>
    <source>
        <strain evidence="7 8">MCA 2952</strain>
    </source>
</reference>
<feature type="compositionally biased region" description="Low complexity" evidence="3">
    <location>
        <begin position="223"/>
        <end position="233"/>
    </location>
</feature>
<evidence type="ECO:0000256" key="2">
    <source>
        <dbReference type="ARBA" id="ARBA00022658"/>
    </source>
</evidence>
<dbReference type="InterPro" id="IPR011993">
    <property type="entry name" value="PH-like_dom_sf"/>
</dbReference>
<comment type="caution">
    <text evidence="7">The sequence shown here is derived from an EMBL/GenBank/DDBJ whole genome shotgun (WGS) entry which is preliminary data.</text>
</comment>
<evidence type="ECO:0000256" key="3">
    <source>
        <dbReference type="SAM" id="MobiDB-lite"/>
    </source>
</evidence>
<dbReference type="Pfam" id="PF15405">
    <property type="entry name" value="PH_5"/>
    <property type="match status" value="1"/>
</dbReference>
<accession>A0A0W0G8D8</accession>
<sequence>MAAAIERSPSPTDKGLQELYDQVWASFAAEDQQHTQGEDIDRIYSVYGSETDFTSSPISPSSARSNSTRGSNASYPTTANGNSHRHSGSVSSVRRLPPTPATPNSTQGSYSSPPQHIPRNSSNISIPVSMPEPEIYFDPHSPHSSGHGPSPRPGHVSTDSYSSYSSTNSSGLLRKATATAANSGRRLPDPPGGVAGLPSSPSSTRRGRGLPDPQPQPPPHTYSSSQSYVSGSSRTASSDSIDAGHPYYGDDGGSTAHGHGRVYRKSDSSDHRSPSPSYGVPVLDVHHVPSLPPSSTTVASNKPRRQGGLLAPEALYQNEDYFNSSSASVNRVDSTGSYSNGLNAQGQPLSQQQRPYPYPIPSQMPSTSRGDSLYDAYVSYDPNNPYGAWDSAGPSSSGADVQRRPSEMLRAIAHYESGQGELGGLEEESYYGYDGASDDYMEEDFVNTSLLSNLAVQLRDKVPRGTHVKGSIPYPRAFTGKDIVSTIQSQFPRELLANHKLSPADRRRVALQVARSLQSQLFFYEVEWGGRILQDGVEDVYMFLDDTEGAGPSGSSGASGSHGEESFDRAELPTGVVTMLTGCYVPTCVDEEPCYAFSCPKRGNSILALINEPEPLAPSSASREWSETVPPEVIAQLPQSEVRRQTIIHKIISKEDQYMQDLDTIENVFLKPLQNAHPPIISPPQKLDDFINDVFGNILDLRECNRRLLEMMYIRQRELQYVIEKIGDVFLVAASEFRSAYPDYVGHFPLAEKRMKEEVENNPEFRIFLEQASRNQTTRQGQLENNAAPRLDLKHFLNRPSEHLQKYPVLLEAILKETTEGDADASFLKEAIDAMKDLQTFAQLRTFQLAMGKGTPGKWEWHDLVSTEVRKKMKKEEAKRQAIIFELIKGEMAYVKDLENIEVMYIQPLREANEANEPIIAPERLNLFIKDVFHNFAELHEHHKCLVDKFHQIQQQQHPQIRSITAAMFDAALNFRGAYMEYIPNYPIAAYRIDDEMANNPQFKQFVDKCVKHPDAHKLDIKNFINRPIPRLLRYELLLKGIMEETPPTHEDRKEIPQVLEVIKSLGKDTEPGVVSAKEKVELWRYNSNLVFKPGEWIDMDLLDDNRSLVHSGKLLRQPEGGIEWTGWSELYVLLFDNYLVLTKPKERDGVTKYHVNRRPIPLDLLALGSFNDAPTQRPRGIISGLRGGERHDNPAAATNSPDSAGDSRSVYPLTLQHHGRMGGPYILFAESQQARAEWKQKLEEAIGLRQVVQEANKVFEIETLSADTFLIPSVTGPNAPPAWNQDNSFTGKVTCSVPFNTADGRGLVAIGCAEGVWIGFRHDPKSMRRVLHLKMVTQCAMLEEFGIFLVLADKALFAYHIEALVPTSPHTPHTSQVPQRLSGNKDVHFFSVGQLHGRTLVIYMKKKGLDSIFRVLEPVGDKINERAKAPTGLGSRFFRPNKSEWFRIYRDFFLPSESFDLIFLKARIVILCIKGFEIMDLNDFKSVTIPQRDDARLAQLAKRCDSCRPIGMFRSADDEFLLCYDEFGLYVDKHGDPSRAAGTIEWEGTAERVALHSPYILLFDQRFIEIRHLETGRLVQIISGTDIRCIWDGRGAGPNNHVMTTPIHDGRDEPVVQEAQVHAVMNAPDSGPRTRTVVQEVFQLVPTVPLYIPEPLPQSHSSPPPPSPQQVRTSMSWRP</sequence>
<proteinExistence type="predicted"/>
<dbReference type="PROSITE" id="PS50010">
    <property type="entry name" value="DH_2"/>
    <property type="match status" value="2"/>
</dbReference>
<dbReference type="SMART" id="SM00036">
    <property type="entry name" value="CNH"/>
    <property type="match status" value="1"/>
</dbReference>
<dbReference type="InterPro" id="IPR035899">
    <property type="entry name" value="DBL_dom_sf"/>
</dbReference>
<dbReference type="PROSITE" id="PS50003">
    <property type="entry name" value="PH_DOMAIN"/>
    <property type="match status" value="1"/>
</dbReference>
<keyword evidence="1" id="KW-0597">Phosphoprotein</keyword>
<dbReference type="Pfam" id="PF00621">
    <property type="entry name" value="RhoGEF"/>
    <property type="match status" value="2"/>
</dbReference>
<feature type="compositionally biased region" description="Basic and acidic residues" evidence="3">
    <location>
        <begin position="264"/>
        <end position="273"/>
    </location>
</feature>
<feature type="compositionally biased region" description="Polar residues" evidence="3">
    <location>
        <begin position="102"/>
        <end position="126"/>
    </location>
</feature>
<feature type="domain" description="DH" evidence="5">
    <location>
        <begin position="879"/>
        <end position="1073"/>
    </location>
</feature>
<dbReference type="InterPro" id="IPR001849">
    <property type="entry name" value="PH_domain"/>
</dbReference>
<evidence type="ECO:0000256" key="1">
    <source>
        <dbReference type="ARBA" id="ARBA00022553"/>
    </source>
</evidence>
<dbReference type="Gene3D" id="2.30.29.30">
    <property type="entry name" value="Pleckstrin-homology domain (PH domain)/Phosphotyrosine-binding domain (PTB)"/>
    <property type="match status" value="1"/>
</dbReference>
<dbReference type="SMART" id="SM00233">
    <property type="entry name" value="PH"/>
    <property type="match status" value="1"/>
</dbReference>
<dbReference type="SUPFAM" id="SSF50729">
    <property type="entry name" value="PH domain-like"/>
    <property type="match status" value="1"/>
</dbReference>
<feature type="domain" description="CNH" evidence="6">
    <location>
        <begin position="1291"/>
        <end position="1598"/>
    </location>
</feature>
<feature type="compositionally biased region" description="Low complexity" evidence="3">
    <location>
        <begin position="54"/>
        <end position="74"/>
    </location>
</feature>
<dbReference type="PROSITE" id="PS50219">
    <property type="entry name" value="CNH"/>
    <property type="match status" value="1"/>
</dbReference>
<evidence type="ECO:0008006" key="9">
    <source>
        <dbReference type="Google" id="ProtNLM"/>
    </source>
</evidence>
<feature type="compositionally biased region" description="Low complexity" evidence="3">
    <location>
        <begin position="142"/>
        <end position="170"/>
    </location>
</feature>
<dbReference type="Pfam" id="PF00780">
    <property type="entry name" value="CNH"/>
    <property type="match status" value="1"/>
</dbReference>
<feature type="compositionally biased region" description="Pro residues" evidence="3">
    <location>
        <begin position="1654"/>
        <end position="1669"/>
    </location>
</feature>
<dbReference type="EMBL" id="LATX01000842">
    <property type="protein sequence ID" value="KTB44814.1"/>
    <property type="molecule type" value="Genomic_DNA"/>
</dbReference>
<protein>
    <recommendedName>
        <fullName evidence="9">Signal transducer</fullName>
    </recommendedName>
</protein>
<dbReference type="Proteomes" id="UP000054988">
    <property type="component" value="Unassembled WGS sequence"/>
</dbReference>
<feature type="region of interest" description="Disordered" evidence="3">
    <location>
        <begin position="1654"/>
        <end position="1680"/>
    </location>
</feature>
<dbReference type="PANTHER" id="PTHR46572:SF1">
    <property type="entry name" value="RHO1 GUANINE NUCLEOTIDE EXCHANGE FACTOR TUS1"/>
    <property type="match status" value="1"/>
</dbReference>
<dbReference type="GO" id="GO:0005085">
    <property type="term" value="F:guanyl-nucleotide exchange factor activity"/>
    <property type="evidence" value="ECO:0007669"/>
    <property type="project" value="UniProtKB-KW"/>
</dbReference>
<dbReference type="eggNOG" id="KOG4305">
    <property type="taxonomic scope" value="Eukaryota"/>
</dbReference>
<feature type="region of interest" description="Disordered" evidence="3">
    <location>
        <begin position="50"/>
        <end position="312"/>
    </location>
</feature>
<dbReference type="SUPFAM" id="SSF48065">
    <property type="entry name" value="DBL homology domain (DH-domain)"/>
    <property type="match status" value="2"/>
</dbReference>
<feature type="domain" description="DH" evidence="5">
    <location>
        <begin position="643"/>
        <end position="838"/>
    </location>
</feature>
<dbReference type="Gene3D" id="1.20.900.10">
    <property type="entry name" value="Dbl homology (DH) domain"/>
    <property type="match status" value="2"/>
</dbReference>
<feature type="compositionally biased region" description="Low complexity" evidence="3">
    <location>
        <begin position="549"/>
        <end position="561"/>
    </location>
</feature>
<dbReference type="InterPro" id="IPR041675">
    <property type="entry name" value="PH_5"/>
</dbReference>
<name>A0A0W0G8D8_MONRR</name>
<evidence type="ECO:0000313" key="7">
    <source>
        <dbReference type="EMBL" id="KTB44814.1"/>
    </source>
</evidence>
<evidence type="ECO:0000259" key="4">
    <source>
        <dbReference type="PROSITE" id="PS50003"/>
    </source>
</evidence>
<evidence type="ECO:0000313" key="8">
    <source>
        <dbReference type="Proteomes" id="UP000054988"/>
    </source>
</evidence>
<dbReference type="PANTHER" id="PTHR46572">
    <property type="entry name" value="RHO1 GDP-GTP EXCHANGE PROTEIN 1-RELATED"/>
    <property type="match status" value="1"/>
</dbReference>
<dbReference type="InterPro" id="IPR052233">
    <property type="entry name" value="Rho-type_GEFs"/>
</dbReference>
<dbReference type="SMART" id="SM00325">
    <property type="entry name" value="RhoGEF"/>
    <property type="match status" value="2"/>
</dbReference>
<feature type="domain" description="PH" evidence="4">
    <location>
        <begin position="1108"/>
        <end position="1248"/>
    </location>
</feature>
<feature type="compositionally biased region" description="Polar residues" evidence="3">
    <location>
        <begin position="332"/>
        <end position="354"/>
    </location>
</feature>
<feature type="region of interest" description="Disordered" evidence="3">
    <location>
        <begin position="1176"/>
        <end position="1211"/>
    </location>
</feature>
<evidence type="ECO:0000259" key="6">
    <source>
        <dbReference type="PROSITE" id="PS50219"/>
    </source>
</evidence>
<dbReference type="InterPro" id="IPR000219">
    <property type="entry name" value="DH_dom"/>
</dbReference>
<dbReference type="InterPro" id="IPR001180">
    <property type="entry name" value="CNH_dom"/>
</dbReference>
<feature type="region of interest" description="Disordered" evidence="3">
    <location>
        <begin position="548"/>
        <end position="567"/>
    </location>
</feature>